<dbReference type="EMBL" id="JACHVX010000008">
    <property type="protein sequence ID" value="MBB2925184.1"/>
    <property type="molecule type" value="Genomic_DNA"/>
</dbReference>
<dbReference type="CDD" id="cd04847">
    <property type="entry name" value="Peptidases_S8_Subtilisin_like_2"/>
    <property type="match status" value="1"/>
</dbReference>
<proteinExistence type="predicted"/>
<evidence type="ECO:0000259" key="1">
    <source>
        <dbReference type="Pfam" id="PF00082"/>
    </source>
</evidence>
<dbReference type="InterPro" id="IPR034074">
    <property type="entry name" value="Y4bN_pept_dom"/>
</dbReference>
<dbReference type="RefSeq" id="WP_260177205.1">
    <property type="nucleotide sequence ID" value="NZ_JACHVX010000008.1"/>
</dbReference>
<dbReference type="GO" id="GO:0006508">
    <property type="term" value="P:proteolysis"/>
    <property type="evidence" value="ECO:0007669"/>
    <property type="project" value="InterPro"/>
</dbReference>
<organism evidence="2 3">
    <name type="scientific">Cellulomonas cellasea</name>
    <dbReference type="NCBI Taxonomy" id="43670"/>
    <lineage>
        <taxon>Bacteria</taxon>
        <taxon>Bacillati</taxon>
        <taxon>Actinomycetota</taxon>
        <taxon>Actinomycetes</taxon>
        <taxon>Micrococcales</taxon>
        <taxon>Cellulomonadaceae</taxon>
        <taxon>Cellulomonas</taxon>
    </lineage>
</organism>
<name>A0A7W4UJ98_9CELL</name>
<feature type="domain" description="Peptidase S8/S53" evidence="1">
    <location>
        <begin position="186"/>
        <end position="452"/>
    </location>
</feature>
<sequence length="476" mass="51810">MSVHSATDDEPERAVVWVADPYREAFLKLFEDYLDDTKVSTKARPERWATPEGNPKNVALVANIATIRATVLRDLWQSTGEPPTSGRHWWELWLEPTEDGLHLVRRFGDAYRLTVLEETLQLGNRIVAWISATWAELELLPFTAVPLAEVRRPHFVDTIEDLSNDEQDDYVIELSGRTTAALPGAPVVCHLDTGVARNHRLLADSLDPADLHDVIGSSGFDVQGHGTQMAGLALFGSLDDTLLATGPVQLTHRLESVRVLPNPGEGQTLPRDYGAVTVQAVALPEATADRRRVFCMPVSTDSDGPGQPTLWSATVDALAVGTDVVRDGAQLQLLGVPDSRAARLLVVSAGNVGNFVTDHLDESDTAAIDDPGQAWNALTVGAYTDLTQTPSHPDYRGWRALAPAGELSPHSRTSLLYEPRWPLKPDICMEGGNVLTDGASMFEPSLPLLTLRTTGHTNDLALTHSNATSCTRPRGW</sequence>
<reference evidence="2 3" key="2">
    <citation type="submission" date="2020-08" db="EMBL/GenBank/DDBJ databases">
        <authorList>
            <person name="Partida-Martinez L."/>
            <person name="Huntemann M."/>
            <person name="Clum A."/>
            <person name="Wang J."/>
            <person name="Palaniappan K."/>
            <person name="Ritter S."/>
            <person name="Chen I.-M."/>
            <person name="Stamatis D."/>
            <person name="Reddy T."/>
            <person name="O'Malley R."/>
            <person name="Daum C."/>
            <person name="Shapiro N."/>
            <person name="Ivanova N."/>
            <person name="Kyrpides N."/>
            <person name="Woyke T."/>
        </authorList>
    </citation>
    <scope>NUCLEOTIDE SEQUENCE [LARGE SCALE GENOMIC DNA]</scope>
    <source>
        <strain evidence="2 3">RAS26</strain>
    </source>
</reference>
<accession>A0A7W4UJ98</accession>
<gene>
    <name evidence="2" type="ORF">FHR80_004124</name>
</gene>
<dbReference type="Pfam" id="PF00082">
    <property type="entry name" value="Peptidase_S8"/>
    <property type="match status" value="1"/>
</dbReference>
<comment type="caution">
    <text evidence="2">The sequence shown here is derived from an EMBL/GenBank/DDBJ whole genome shotgun (WGS) entry which is preliminary data.</text>
</comment>
<evidence type="ECO:0000313" key="2">
    <source>
        <dbReference type="EMBL" id="MBB2925184.1"/>
    </source>
</evidence>
<dbReference type="AlphaFoldDB" id="A0A7W4UJ98"/>
<dbReference type="Proteomes" id="UP000518206">
    <property type="component" value="Unassembled WGS sequence"/>
</dbReference>
<dbReference type="GO" id="GO:0004252">
    <property type="term" value="F:serine-type endopeptidase activity"/>
    <property type="evidence" value="ECO:0007669"/>
    <property type="project" value="InterPro"/>
</dbReference>
<dbReference type="SUPFAM" id="SSF52743">
    <property type="entry name" value="Subtilisin-like"/>
    <property type="match status" value="1"/>
</dbReference>
<dbReference type="Gene3D" id="3.40.50.200">
    <property type="entry name" value="Peptidase S8/S53 domain"/>
    <property type="match status" value="1"/>
</dbReference>
<dbReference type="InterPro" id="IPR000209">
    <property type="entry name" value="Peptidase_S8/S53_dom"/>
</dbReference>
<dbReference type="InterPro" id="IPR036852">
    <property type="entry name" value="Peptidase_S8/S53_dom_sf"/>
</dbReference>
<protein>
    <recommendedName>
        <fullName evidence="1">Peptidase S8/S53 domain-containing protein</fullName>
    </recommendedName>
</protein>
<evidence type="ECO:0000313" key="3">
    <source>
        <dbReference type="Proteomes" id="UP000518206"/>
    </source>
</evidence>
<reference evidence="2 3" key="1">
    <citation type="submission" date="2020-08" db="EMBL/GenBank/DDBJ databases">
        <title>The Agave Microbiome: Exploring the role of microbial communities in plant adaptations to desert environments.</title>
        <authorList>
            <person name="Partida-Martinez L.P."/>
        </authorList>
    </citation>
    <scope>NUCLEOTIDE SEQUENCE [LARGE SCALE GENOMIC DNA]</scope>
    <source>
        <strain evidence="2 3">RAS26</strain>
    </source>
</reference>